<dbReference type="PANTHER" id="PTHR47969">
    <property type="entry name" value="CHROMOSOME-ASSOCIATED KINESIN KIF4A-RELATED"/>
    <property type="match status" value="1"/>
</dbReference>
<evidence type="ECO:0000256" key="8">
    <source>
        <dbReference type="ARBA" id="ARBA00023212"/>
    </source>
</evidence>
<dbReference type="GO" id="GO:0005524">
    <property type="term" value="F:ATP binding"/>
    <property type="evidence" value="ECO:0007669"/>
    <property type="project" value="UniProtKB-UniRule"/>
</dbReference>
<keyword evidence="2" id="KW-0963">Cytoplasm</keyword>
<dbReference type="InterPro" id="IPR001752">
    <property type="entry name" value="Kinesin_motor_dom"/>
</dbReference>
<dbReference type="GO" id="GO:0008017">
    <property type="term" value="F:microtubule binding"/>
    <property type="evidence" value="ECO:0007669"/>
    <property type="project" value="InterPro"/>
</dbReference>
<dbReference type="GO" id="GO:0003777">
    <property type="term" value="F:microtubule motor activity"/>
    <property type="evidence" value="ECO:0007669"/>
    <property type="project" value="InterPro"/>
</dbReference>
<evidence type="ECO:0000256" key="10">
    <source>
        <dbReference type="RuleBase" id="RU000394"/>
    </source>
</evidence>
<dbReference type="GO" id="GO:0005874">
    <property type="term" value="C:microtubule"/>
    <property type="evidence" value="ECO:0007669"/>
    <property type="project" value="UniProtKB-KW"/>
</dbReference>
<dbReference type="AlphaFoldDB" id="A0A8S1QZP1"/>
<evidence type="ECO:0000256" key="6">
    <source>
        <dbReference type="ARBA" id="ARBA00023054"/>
    </source>
</evidence>
<evidence type="ECO:0000256" key="12">
    <source>
        <dbReference type="SAM" id="MobiDB-lite"/>
    </source>
</evidence>
<reference evidence="14" key="1">
    <citation type="submission" date="2021-01" db="EMBL/GenBank/DDBJ databases">
        <authorList>
            <consortium name="Genoscope - CEA"/>
            <person name="William W."/>
        </authorList>
    </citation>
    <scope>NUCLEOTIDE SEQUENCE</scope>
</reference>
<keyword evidence="4 9" id="KW-0547">Nucleotide-binding</keyword>
<dbReference type="OrthoDB" id="3176171at2759"/>
<feature type="compositionally biased region" description="Polar residues" evidence="12">
    <location>
        <begin position="734"/>
        <end position="765"/>
    </location>
</feature>
<sequence length="796" mass="92580">MKKESECVKVVVRVRPFNQKEKDNNSKPCLNVDEKLNTVELIKPVDNEAKQFSYDYVFGMNAKQSYIYEKTAFNLVESVIDGYNGTIFAYGQTGCGKTFTMSGVPENQELKGIIPRTFTQIQTIIDMNTDTKKKFLVRCSFLEIYNEEIRDLLGKDHKARLDLKESQGSVTVKDLTMVTVKTAQDMDKYMTIGQNNRSVGATAMNAQSSRSHCIFTVYVESQIVDEKGNEFIRVGKLNLVDLAGSERQSKTQATGDRLKEATKINLSLSALGNVISALVDGKTQHIPYRDSKLTRLLQDSLGGNTKTVMITALSPADYNYDETLSSLRYASRAKMIKNQPKINEDPKDALLKQQADEIQKLKEQLSKLHKTGEGTGTGSEKNIQNNSSQKFYGNLNKQQENSEIEKLKSDEIQKELEKLKQDNEKLIKDKKEKEEQLSRQKQRELDQLIKDNENLQKEKEKVLLQIAEKEQKAKEEQILRQQLEELMAAKEKMVVTGGKATEEEKKKYRLQQKKLKQQNQEHEKLLEEREKQKDELYEFEQKYQSVQEEIEALRKKNLRLRKVYKEAMVEIKDIQKENEQDKEELLESIRALERENTLYQRILLTMFKEDELLSLKGDCIYDEDKKDYKVPPFIFKQNKVFYPTLPYKEAQEYIENLKDQRQLQINPKQDMLENPQRGNSKMRTEENQQRSSSQGFDKQTRQQLMLKQQQLQVQELEKLYPTQQTPQLEKKQKVQLSPINNNKSSRPPSSQPNSDQNIFKQSPVKQQKEFQVPIKPNYKIPLGKLPQDIERKNYHQ</sequence>
<comment type="caution">
    <text evidence="14">The sequence shown here is derived from an EMBL/GenBank/DDBJ whole genome shotgun (WGS) entry which is preliminary data.</text>
</comment>
<name>A0A8S1QZP1_9CILI</name>
<dbReference type="InterPro" id="IPR019821">
    <property type="entry name" value="Kinesin_motor_CS"/>
</dbReference>
<dbReference type="GO" id="GO:0007018">
    <property type="term" value="P:microtubule-based movement"/>
    <property type="evidence" value="ECO:0007669"/>
    <property type="project" value="InterPro"/>
</dbReference>
<dbReference type="Pfam" id="PF00225">
    <property type="entry name" value="Kinesin"/>
    <property type="match status" value="1"/>
</dbReference>
<evidence type="ECO:0000256" key="5">
    <source>
        <dbReference type="ARBA" id="ARBA00022840"/>
    </source>
</evidence>
<keyword evidence="7 9" id="KW-0505">Motor protein</keyword>
<evidence type="ECO:0000256" key="9">
    <source>
        <dbReference type="PROSITE-ProRule" id="PRU00283"/>
    </source>
</evidence>
<dbReference type="InterPro" id="IPR027640">
    <property type="entry name" value="Kinesin-like_fam"/>
</dbReference>
<evidence type="ECO:0000256" key="2">
    <source>
        <dbReference type="ARBA" id="ARBA00022490"/>
    </source>
</evidence>
<dbReference type="EMBL" id="CAJJDN010000127">
    <property type="protein sequence ID" value="CAD8120554.1"/>
    <property type="molecule type" value="Genomic_DNA"/>
</dbReference>
<dbReference type="PROSITE" id="PS00411">
    <property type="entry name" value="KINESIN_MOTOR_1"/>
    <property type="match status" value="1"/>
</dbReference>
<evidence type="ECO:0000259" key="13">
    <source>
        <dbReference type="PROSITE" id="PS50067"/>
    </source>
</evidence>
<evidence type="ECO:0000256" key="4">
    <source>
        <dbReference type="ARBA" id="ARBA00022741"/>
    </source>
</evidence>
<evidence type="ECO:0000256" key="11">
    <source>
        <dbReference type="SAM" id="Coils"/>
    </source>
</evidence>
<evidence type="ECO:0000256" key="1">
    <source>
        <dbReference type="ARBA" id="ARBA00004245"/>
    </source>
</evidence>
<accession>A0A8S1QZP1</accession>
<feature type="region of interest" description="Disordered" evidence="12">
    <location>
        <begin position="664"/>
        <end position="702"/>
    </location>
</feature>
<proteinExistence type="inferred from homology"/>
<keyword evidence="15" id="KW-1185">Reference proteome</keyword>
<feature type="binding site" evidence="9">
    <location>
        <begin position="91"/>
        <end position="98"/>
    </location>
    <ligand>
        <name>ATP</name>
        <dbReference type="ChEBI" id="CHEBI:30616"/>
    </ligand>
</feature>
<dbReference type="FunFam" id="3.40.850.10:FF:000029">
    <property type="entry name" value="Kinesin-like protein KIF17"/>
    <property type="match status" value="1"/>
</dbReference>
<evidence type="ECO:0000256" key="3">
    <source>
        <dbReference type="ARBA" id="ARBA00022701"/>
    </source>
</evidence>
<organism evidence="14 15">
    <name type="scientific">Paramecium sonneborni</name>
    <dbReference type="NCBI Taxonomy" id="65129"/>
    <lineage>
        <taxon>Eukaryota</taxon>
        <taxon>Sar</taxon>
        <taxon>Alveolata</taxon>
        <taxon>Ciliophora</taxon>
        <taxon>Intramacronucleata</taxon>
        <taxon>Oligohymenophorea</taxon>
        <taxon>Peniculida</taxon>
        <taxon>Parameciidae</taxon>
        <taxon>Paramecium</taxon>
    </lineage>
</organism>
<keyword evidence="6 11" id="KW-0175">Coiled coil</keyword>
<keyword evidence="5 9" id="KW-0067">ATP-binding</keyword>
<dbReference type="SMART" id="SM00129">
    <property type="entry name" value="KISc"/>
    <property type="match status" value="1"/>
</dbReference>
<protein>
    <recommendedName>
        <fullName evidence="10">Kinesin-like protein</fullName>
    </recommendedName>
</protein>
<keyword evidence="8" id="KW-0206">Cytoskeleton</keyword>
<gene>
    <name evidence="14" type="ORF">PSON_ATCC_30995.1.T1270010</name>
</gene>
<dbReference type="Proteomes" id="UP000692954">
    <property type="component" value="Unassembled WGS sequence"/>
</dbReference>
<feature type="compositionally biased region" description="Basic and acidic residues" evidence="12">
    <location>
        <begin position="787"/>
        <end position="796"/>
    </location>
</feature>
<evidence type="ECO:0000256" key="7">
    <source>
        <dbReference type="ARBA" id="ARBA00023175"/>
    </source>
</evidence>
<keyword evidence="3 10" id="KW-0493">Microtubule</keyword>
<comment type="similarity">
    <text evidence="9 10">Belongs to the TRAFAC class myosin-kinesin ATPase superfamily. Kinesin family.</text>
</comment>
<feature type="region of interest" description="Disordered" evidence="12">
    <location>
        <begin position="722"/>
        <end position="796"/>
    </location>
</feature>
<feature type="domain" description="Kinesin motor" evidence="13">
    <location>
        <begin position="7"/>
        <end position="336"/>
    </location>
</feature>
<dbReference type="PROSITE" id="PS50067">
    <property type="entry name" value="KINESIN_MOTOR_2"/>
    <property type="match status" value="1"/>
</dbReference>
<evidence type="ECO:0000313" key="14">
    <source>
        <dbReference type="EMBL" id="CAD8120554.1"/>
    </source>
</evidence>
<evidence type="ECO:0000313" key="15">
    <source>
        <dbReference type="Proteomes" id="UP000692954"/>
    </source>
</evidence>
<feature type="coiled-coil region" evidence="11">
    <location>
        <begin position="397"/>
        <end position="602"/>
    </location>
</feature>
<comment type="subcellular location">
    <subcellularLocation>
        <location evidence="1">Cytoplasm</location>
        <location evidence="1">Cytoskeleton</location>
    </subcellularLocation>
</comment>